<dbReference type="InterPro" id="IPR058533">
    <property type="entry name" value="Cation_efflux_TM"/>
</dbReference>
<dbReference type="NCBIfam" id="TIGR01297">
    <property type="entry name" value="CDF"/>
    <property type="match status" value="1"/>
</dbReference>
<sequence length="333" mass="35999">MDLSRWKHGHTFGQDEKKPGEARTLIVIAITVVMMVIEITAGIGFGSMALLADGMHMGSHAVALGITAFAYVYARRHANDPAFSFGTGKVNALGGFCGAVVLALFALLMAWESVERLLSPTAIAFNQAILVAVVGLVVNGISVFVLGDNHDHHHHHHHDHGEEEHDHDHGHENHHAHDHDHDHGHRHGHGHAHHDHNLRSAYLHVLADALTSVTAIVALLAAKFFGWIWMDPVMGIAGSVLVAHWSIGLLKQTGGVLLDRQASERETSEVRAALEGDGHTQVTDLHVWSIAPNAVSVVVAVASPTPESPDGYRARLDAARFPHVTIEVNTAEE</sequence>
<evidence type="ECO:0000256" key="3">
    <source>
        <dbReference type="ARBA" id="ARBA00022692"/>
    </source>
</evidence>
<protein>
    <submittedName>
        <fullName evidence="10">CDF family Co(II)/Ni(II) efflux transporter DmeF</fullName>
    </submittedName>
</protein>
<feature type="transmembrane region" description="Helical" evidence="8">
    <location>
        <begin position="57"/>
        <end position="74"/>
    </location>
</feature>
<evidence type="ECO:0000256" key="7">
    <source>
        <dbReference type="SAM" id="MobiDB-lite"/>
    </source>
</evidence>
<evidence type="ECO:0000256" key="8">
    <source>
        <dbReference type="SAM" id="Phobius"/>
    </source>
</evidence>
<evidence type="ECO:0000259" key="9">
    <source>
        <dbReference type="Pfam" id="PF01545"/>
    </source>
</evidence>
<feature type="transmembrane region" description="Helical" evidence="8">
    <location>
        <begin position="227"/>
        <end position="250"/>
    </location>
</feature>
<keyword evidence="2" id="KW-0813">Transport</keyword>
<keyword evidence="4 8" id="KW-1133">Transmembrane helix</keyword>
<dbReference type="EMBL" id="CP139781">
    <property type="protein sequence ID" value="WRQ90081.1"/>
    <property type="molecule type" value="Genomic_DNA"/>
</dbReference>
<evidence type="ECO:0000313" key="10">
    <source>
        <dbReference type="EMBL" id="WRQ90081.1"/>
    </source>
</evidence>
<dbReference type="NCBIfam" id="NF033827">
    <property type="entry name" value="CDF_efflux_DmeF"/>
    <property type="match status" value="1"/>
</dbReference>
<comment type="subcellular location">
    <subcellularLocation>
        <location evidence="1">Membrane</location>
        <topology evidence="1">Multi-pass membrane protein</topology>
    </subcellularLocation>
</comment>
<name>A0ABZ1CEL4_9BACT</name>
<feature type="compositionally biased region" description="Basic and acidic residues" evidence="7">
    <location>
        <begin position="159"/>
        <end position="183"/>
    </location>
</feature>
<dbReference type="PANTHER" id="PTHR45755:SF4">
    <property type="entry name" value="ZINC TRANSPORTER 7"/>
    <property type="match status" value="1"/>
</dbReference>
<reference evidence="10 11" key="1">
    <citation type="submission" date="2023-12" db="EMBL/GenBank/DDBJ databases">
        <title>Description of an unclassified Opitutus bacterium of Verrucomicrobiota.</title>
        <authorList>
            <person name="Zhang D.-F."/>
        </authorList>
    </citation>
    <scope>NUCLEOTIDE SEQUENCE [LARGE SCALE GENOMIC DNA]</scope>
    <source>
        <strain evidence="10 11">WL0086</strain>
    </source>
</reference>
<evidence type="ECO:0000256" key="6">
    <source>
        <dbReference type="ARBA" id="ARBA00023136"/>
    </source>
</evidence>
<keyword evidence="5" id="KW-0406">Ion transport</keyword>
<dbReference type="InterPro" id="IPR002524">
    <property type="entry name" value="Cation_efflux"/>
</dbReference>
<gene>
    <name evidence="10" type="primary">dmeF</name>
    <name evidence="10" type="ORF">K1X11_011735</name>
</gene>
<feature type="transmembrane region" description="Helical" evidence="8">
    <location>
        <begin position="201"/>
        <end position="221"/>
    </location>
</feature>
<proteinExistence type="predicted"/>
<keyword evidence="3 8" id="KW-0812">Transmembrane</keyword>
<feature type="transmembrane region" description="Helical" evidence="8">
    <location>
        <begin position="90"/>
        <end position="111"/>
    </location>
</feature>
<feature type="region of interest" description="Disordered" evidence="7">
    <location>
        <begin position="152"/>
        <end position="194"/>
    </location>
</feature>
<keyword evidence="11" id="KW-1185">Reference proteome</keyword>
<evidence type="ECO:0000256" key="5">
    <source>
        <dbReference type="ARBA" id="ARBA00023065"/>
    </source>
</evidence>
<dbReference type="InterPro" id="IPR045316">
    <property type="entry name" value="Msc2-like"/>
</dbReference>
<accession>A0ABZ1CEL4</accession>
<dbReference type="InterPro" id="IPR027469">
    <property type="entry name" value="Cation_efflux_TMD_sf"/>
</dbReference>
<dbReference type="Proteomes" id="UP000738431">
    <property type="component" value="Chromosome"/>
</dbReference>
<dbReference type="Pfam" id="PF01545">
    <property type="entry name" value="Cation_efflux"/>
    <property type="match status" value="1"/>
</dbReference>
<evidence type="ECO:0000256" key="2">
    <source>
        <dbReference type="ARBA" id="ARBA00022448"/>
    </source>
</evidence>
<feature type="transmembrane region" description="Helical" evidence="8">
    <location>
        <begin position="123"/>
        <end position="146"/>
    </location>
</feature>
<dbReference type="RefSeq" id="WP_221031995.1">
    <property type="nucleotide sequence ID" value="NZ_CP139781.1"/>
</dbReference>
<evidence type="ECO:0000256" key="4">
    <source>
        <dbReference type="ARBA" id="ARBA00022989"/>
    </source>
</evidence>
<feature type="domain" description="Cation efflux protein transmembrane" evidence="9">
    <location>
        <begin position="25"/>
        <end position="258"/>
    </location>
</feature>
<organism evidence="10 11">
    <name type="scientific">Actomonas aquatica</name>
    <dbReference type="NCBI Taxonomy" id="2866162"/>
    <lineage>
        <taxon>Bacteria</taxon>
        <taxon>Pseudomonadati</taxon>
        <taxon>Verrucomicrobiota</taxon>
        <taxon>Opitutia</taxon>
        <taxon>Opitutales</taxon>
        <taxon>Opitutaceae</taxon>
        <taxon>Actomonas</taxon>
    </lineage>
</organism>
<dbReference type="Gene3D" id="1.20.1510.10">
    <property type="entry name" value="Cation efflux protein transmembrane domain"/>
    <property type="match status" value="1"/>
</dbReference>
<evidence type="ECO:0000313" key="11">
    <source>
        <dbReference type="Proteomes" id="UP000738431"/>
    </source>
</evidence>
<feature type="transmembrane region" description="Helical" evidence="8">
    <location>
        <begin position="25"/>
        <end position="51"/>
    </location>
</feature>
<keyword evidence="6 8" id="KW-0472">Membrane</keyword>
<evidence type="ECO:0000256" key="1">
    <source>
        <dbReference type="ARBA" id="ARBA00004141"/>
    </source>
</evidence>
<dbReference type="SUPFAM" id="SSF161111">
    <property type="entry name" value="Cation efflux protein transmembrane domain-like"/>
    <property type="match status" value="1"/>
</dbReference>
<feature type="compositionally biased region" description="Basic residues" evidence="7">
    <location>
        <begin position="184"/>
        <end position="194"/>
    </location>
</feature>
<dbReference type="PANTHER" id="PTHR45755">
    <property type="match status" value="1"/>
</dbReference>